<dbReference type="InterPro" id="IPR009057">
    <property type="entry name" value="Homeodomain-like_sf"/>
</dbReference>
<evidence type="ECO:0000313" key="2">
    <source>
        <dbReference type="EMBL" id="KTW30318.1"/>
    </source>
</evidence>
<dbReference type="EMBL" id="LFVZ01000003">
    <property type="protein sequence ID" value="KTW30318.1"/>
    <property type="molecule type" value="Genomic_DNA"/>
</dbReference>
<dbReference type="SMART" id="SM00717">
    <property type="entry name" value="SANT"/>
    <property type="match status" value="1"/>
</dbReference>
<dbReference type="GeneID" id="28935594"/>
<dbReference type="RefSeq" id="XP_018227109.1">
    <property type="nucleotide sequence ID" value="XM_018369392.1"/>
</dbReference>
<proteinExistence type="predicted"/>
<reference evidence="3" key="1">
    <citation type="journal article" date="2016" name="Nat. Commun.">
        <title>Genome analysis of three Pneumocystis species reveals adaptation mechanisms to life exclusively in mammalian hosts.</title>
        <authorList>
            <person name="Ma L."/>
            <person name="Chen Z."/>
            <person name="Huang D.W."/>
            <person name="Kutty G."/>
            <person name="Ishihara M."/>
            <person name="Wang H."/>
            <person name="Abouelleil A."/>
            <person name="Bishop L."/>
            <person name="Davey E."/>
            <person name="Deng R."/>
            <person name="Deng X."/>
            <person name="Fan L."/>
            <person name="Fantoni G."/>
            <person name="Fitzgerald M."/>
            <person name="Gogineni E."/>
            <person name="Goldberg J.M."/>
            <person name="Handley G."/>
            <person name="Hu X."/>
            <person name="Huber C."/>
            <person name="Jiao X."/>
            <person name="Jones K."/>
            <person name="Levin J.Z."/>
            <person name="Liu Y."/>
            <person name="Macdonald P."/>
            <person name="Melnikov A."/>
            <person name="Raley C."/>
            <person name="Sassi M."/>
            <person name="Sherman B.T."/>
            <person name="Song X."/>
            <person name="Sykes S."/>
            <person name="Tran B."/>
            <person name="Walsh L."/>
            <person name="Xia Y."/>
            <person name="Yang J."/>
            <person name="Young S."/>
            <person name="Zeng Q."/>
            <person name="Zheng X."/>
            <person name="Stephens R."/>
            <person name="Nusbaum C."/>
            <person name="Birren B.W."/>
            <person name="Azadi P."/>
            <person name="Lempicki R.A."/>
            <person name="Cuomo C.A."/>
            <person name="Kovacs J.A."/>
        </authorList>
    </citation>
    <scope>NUCLEOTIDE SEQUENCE [LARGE SCALE GENOMIC DNA]</scope>
    <source>
        <strain evidence="3">B80</strain>
    </source>
</reference>
<dbReference type="Pfam" id="PF00249">
    <property type="entry name" value="Myb_DNA-binding"/>
    <property type="match status" value="1"/>
</dbReference>
<organism evidence="2 3">
    <name type="scientific">Pneumocystis carinii (strain B80)</name>
    <name type="common">Rat pneumocystis pneumonia agent</name>
    <name type="synonym">Pneumocystis carinii f. sp. carinii</name>
    <dbReference type="NCBI Taxonomy" id="1408658"/>
    <lineage>
        <taxon>Eukaryota</taxon>
        <taxon>Fungi</taxon>
        <taxon>Dikarya</taxon>
        <taxon>Ascomycota</taxon>
        <taxon>Taphrinomycotina</taxon>
        <taxon>Pneumocystomycetes</taxon>
        <taxon>Pneumocystaceae</taxon>
        <taxon>Pneumocystis</taxon>
    </lineage>
</organism>
<dbReference type="InterPro" id="IPR017930">
    <property type="entry name" value="Myb_dom"/>
</dbReference>
<dbReference type="CDD" id="cd11660">
    <property type="entry name" value="SANT_TRF"/>
    <property type="match status" value="1"/>
</dbReference>
<protein>
    <recommendedName>
        <fullName evidence="1">HTH myb-type domain-containing protein</fullName>
    </recommendedName>
</protein>
<dbReference type="AlphaFoldDB" id="A0A0W4ZPM0"/>
<dbReference type="PANTHER" id="PTHR47807:SF1">
    <property type="entry name" value="PROTEIN TBF1"/>
    <property type="match status" value="1"/>
</dbReference>
<dbReference type="PANTHER" id="PTHR47807">
    <property type="entry name" value="PROTEIN TBF1"/>
    <property type="match status" value="1"/>
</dbReference>
<evidence type="ECO:0000313" key="3">
    <source>
        <dbReference type="Proteomes" id="UP000054454"/>
    </source>
</evidence>
<dbReference type="GO" id="GO:0010833">
    <property type="term" value="P:telomere maintenance via telomere lengthening"/>
    <property type="evidence" value="ECO:0007669"/>
    <property type="project" value="TreeGrafter"/>
</dbReference>
<dbReference type="PROSITE" id="PS51294">
    <property type="entry name" value="HTH_MYB"/>
    <property type="match status" value="1"/>
</dbReference>
<dbReference type="InterPro" id="IPR052833">
    <property type="entry name" value="Telomeric_DNA-bd_trans-reg"/>
</dbReference>
<accession>A0A0W4ZPM0</accession>
<name>A0A0W4ZPM0_PNEC8</name>
<dbReference type="Proteomes" id="UP000054454">
    <property type="component" value="Unassembled WGS sequence"/>
</dbReference>
<dbReference type="SUPFAM" id="SSF46689">
    <property type="entry name" value="Homeodomain-like"/>
    <property type="match status" value="1"/>
</dbReference>
<feature type="domain" description="HTH myb-type" evidence="1">
    <location>
        <begin position="625"/>
        <end position="680"/>
    </location>
</feature>
<gene>
    <name evidence="2" type="ORF">T552_00791</name>
</gene>
<dbReference type="VEuPathDB" id="FungiDB:T552_00791"/>
<keyword evidence="3" id="KW-1185">Reference proteome</keyword>
<dbReference type="Gene3D" id="1.10.10.60">
    <property type="entry name" value="Homeodomain-like"/>
    <property type="match status" value="1"/>
</dbReference>
<sequence length="720" mass="83662">MTGKDPQELLETLSKHELEDQLKKQLEHQLKVFHEELVSNDSSYDENVLKGFPDLEMQNPDNILFNEYLPALPPFTDTTEIESKNVDNEVENVLNNVNTLEDQGGIAVNDKINEIEDIDILREMLPDLQYHSERIIQLLIPKTSFVLHVKEATTRGTKIYKKKEFLLQTLKLTTLKYTKLSYIDISSFSHYLSNNQIYILFLANAALLLSELYGSFSMPPTLDDLKKRHNSLCEIEQWFPFMFNITYSQSYMQIIELRTQLFLYAIWLNRISNDHIDDQFKEDDLLKKCFMDGNGRFKKWEEGGKEYYDACLQRIKKIQKIRQLPISLETLIQTFPWYHFVKLMAEFIQNNILNISNISQVTGESNTQAYSNKETSDITPISQRFSMDFQKNDFTFPLEQSKEYSFNSENEGEISASDIKHLSQIVLDIDNDDNTKKTPKSDNKKKKSFFDKQSDYQKIKWDSQNENSESIESPLIHNILDKPATFTKKGISYNEKKRKYEEQNESNSVEHESLLNTTDSKNILGTDTAISNTLFNSSSHSGLSSLPSGSSPVTPSASAQAAMQLYKKSLTIQRLNSSLSADKNNRRSFDDTKHIEDKSDDDQYKEYIAVKQNLRDNKFRKKEYKSQHRVPWSETETNCLIKAIQEYGTQWSFILSLYGPNGTLSQDLAERGQVQLKDKARNIKEEYIRFDIIMIITFSKNQRARWKLPPGFETISCKYD</sequence>
<comment type="caution">
    <text evidence="2">The sequence shown here is derived from an EMBL/GenBank/DDBJ whole genome shotgun (WGS) entry which is preliminary data.</text>
</comment>
<dbReference type="OrthoDB" id="3366990at2759"/>
<dbReference type="InterPro" id="IPR001005">
    <property type="entry name" value="SANT/Myb"/>
</dbReference>
<dbReference type="GO" id="GO:0003691">
    <property type="term" value="F:double-stranded telomeric DNA binding"/>
    <property type="evidence" value="ECO:0007669"/>
    <property type="project" value="TreeGrafter"/>
</dbReference>
<evidence type="ECO:0000259" key="1">
    <source>
        <dbReference type="PROSITE" id="PS51294"/>
    </source>
</evidence>